<gene>
    <name evidence="12" type="ORF">prwr041_17120</name>
</gene>
<evidence type="ECO:0000256" key="6">
    <source>
        <dbReference type="ARBA" id="ARBA00022833"/>
    </source>
</evidence>
<feature type="domain" description="Peptidase M16 N-terminal" evidence="10">
    <location>
        <begin position="50"/>
        <end position="100"/>
    </location>
</feature>
<reference evidence="12 13" key="1">
    <citation type="journal article" date="2022" name="Int. J. Syst. Evol. Microbiol.">
        <title>Prevotella herbatica sp. nov., a plant polysaccharide-decomposing anaerobic bacterium isolated from a methanogenic reactor.</title>
        <authorList>
            <person name="Uek A."/>
            <person name="Tonouchi A."/>
            <person name="Kaku N."/>
            <person name="Ueki K."/>
        </authorList>
    </citation>
    <scope>NUCLEOTIDE SEQUENCE [LARGE SCALE GENOMIC DNA]</scope>
    <source>
        <strain evidence="12 13">WR041</strain>
    </source>
</reference>
<protein>
    <submittedName>
        <fullName evidence="12">Zinc protease</fullName>
    </submittedName>
</protein>
<evidence type="ECO:0000313" key="12">
    <source>
        <dbReference type="EMBL" id="BCS85819.1"/>
    </source>
</evidence>
<dbReference type="InterPro" id="IPR011249">
    <property type="entry name" value="Metalloenz_LuxS/M16"/>
</dbReference>
<keyword evidence="5" id="KW-0378">Hydrolase</keyword>
<dbReference type="RefSeq" id="WP_207153441.1">
    <property type="nucleotide sequence ID" value="NZ_AP024484.1"/>
</dbReference>
<dbReference type="PROSITE" id="PS00143">
    <property type="entry name" value="INSULINASE"/>
    <property type="match status" value="1"/>
</dbReference>
<dbReference type="EMBL" id="AP024484">
    <property type="protein sequence ID" value="BCS85819.1"/>
    <property type="molecule type" value="Genomic_DNA"/>
</dbReference>
<feature type="signal peptide" evidence="9">
    <location>
        <begin position="1"/>
        <end position="20"/>
    </location>
</feature>
<dbReference type="PANTHER" id="PTHR43690">
    <property type="entry name" value="NARDILYSIN"/>
    <property type="match status" value="1"/>
</dbReference>
<dbReference type="PANTHER" id="PTHR43690:SF17">
    <property type="entry name" value="PROTEIN YHJJ"/>
    <property type="match status" value="1"/>
</dbReference>
<feature type="domain" description="Peptidase M16 C-terminal" evidence="11">
    <location>
        <begin position="253"/>
        <end position="423"/>
    </location>
</feature>
<evidence type="ECO:0000256" key="5">
    <source>
        <dbReference type="ARBA" id="ARBA00022801"/>
    </source>
</evidence>
<evidence type="ECO:0000259" key="11">
    <source>
        <dbReference type="Pfam" id="PF05193"/>
    </source>
</evidence>
<evidence type="ECO:0000256" key="3">
    <source>
        <dbReference type="ARBA" id="ARBA00022670"/>
    </source>
</evidence>
<feature type="domain" description="Peptidase M16 C-terminal" evidence="11">
    <location>
        <begin position="716"/>
        <end position="875"/>
    </location>
</feature>
<evidence type="ECO:0000256" key="8">
    <source>
        <dbReference type="RuleBase" id="RU004447"/>
    </source>
</evidence>
<comment type="similarity">
    <text evidence="2 8">Belongs to the peptidase M16 family.</text>
</comment>
<dbReference type="InterPro" id="IPR011765">
    <property type="entry name" value="Pept_M16_N"/>
</dbReference>
<proteinExistence type="inferred from homology"/>
<evidence type="ECO:0000256" key="1">
    <source>
        <dbReference type="ARBA" id="ARBA00001947"/>
    </source>
</evidence>
<dbReference type="InterPro" id="IPR007863">
    <property type="entry name" value="Peptidase_M16_C"/>
</dbReference>
<organism evidence="12 13">
    <name type="scientific">Prevotella herbatica</name>
    <dbReference type="NCBI Taxonomy" id="2801997"/>
    <lineage>
        <taxon>Bacteria</taxon>
        <taxon>Pseudomonadati</taxon>
        <taxon>Bacteroidota</taxon>
        <taxon>Bacteroidia</taxon>
        <taxon>Bacteroidales</taxon>
        <taxon>Prevotellaceae</taxon>
        <taxon>Prevotella</taxon>
    </lineage>
</organism>
<dbReference type="Pfam" id="PF00675">
    <property type="entry name" value="Peptidase_M16"/>
    <property type="match status" value="1"/>
</dbReference>
<keyword evidence="9" id="KW-0732">Signal</keyword>
<evidence type="ECO:0000256" key="7">
    <source>
        <dbReference type="ARBA" id="ARBA00023049"/>
    </source>
</evidence>
<accession>A0ABM7NZD0</accession>
<dbReference type="GO" id="GO:0008233">
    <property type="term" value="F:peptidase activity"/>
    <property type="evidence" value="ECO:0007669"/>
    <property type="project" value="UniProtKB-KW"/>
</dbReference>
<dbReference type="InterPro" id="IPR001431">
    <property type="entry name" value="Pept_M16_Zn_BS"/>
</dbReference>
<dbReference type="InterPro" id="IPR050626">
    <property type="entry name" value="Peptidase_M16"/>
</dbReference>
<dbReference type="Gene3D" id="3.30.830.10">
    <property type="entry name" value="Metalloenzyme, LuxS/M16 peptidase-like"/>
    <property type="match status" value="4"/>
</dbReference>
<name>A0ABM7NZD0_9BACT</name>
<keyword evidence="7" id="KW-0482">Metalloprotease</keyword>
<dbReference type="Proteomes" id="UP001319045">
    <property type="component" value="Chromosome"/>
</dbReference>
<evidence type="ECO:0000256" key="2">
    <source>
        <dbReference type="ARBA" id="ARBA00007261"/>
    </source>
</evidence>
<comment type="cofactor">
    <cofactor evidence="1">
        <name>Zn(2+)</name>
        <dbReference type="ChEBI" id="CHEBI:29105"/>
    </cofactor>
</comment>
<sequence length="967" mass="110119">MRLRIILASIVLTMASTAIAKDYHYTTVKGDPMQARIYTLDNGLKVYLSVNTEKPRIQTYIAVRTGSRNDPAETTGLAHYLEHLMFKGTTHFGSSNLQKEAPLLDSIQNRFEIYRKITDAAKRKAYYHQIDSISQVAAKYNIPNEYDKLMASIGSEGSNAYTSNDVTCYVEDIPANEVDNWAKVQGDRFQNMVIRGFHTELEAVYEEYNISLSNDGEKEYDALNAIIFPKHPYGTQTTIGTQEHLKNPSILNIKNYFKRYYVPNNIAICMAGDMNPDEVIATIDKYFGDWKKSDNLSRPEYAPVKNLTAAVDSTVTGLEAENLMLGWKANKASDLQCDTLDVIKSILYNGQAGMFDLNLNQNMKVQYAGAWFENLNDYSEFLLQGGPKEGQKLEDVRALMLEQIEKLKKGEFSDDLIPSVINNMKLSYYTSLQNNKDRANKFVESFINGIDWKNQVDRLDRISKLTKKDIVDFANKFFGNNYACVYKRIGEDKNQKKIDKPQITAIPTNRDKSSQFLRDITSSEVKPIQPKFIDYKKDLTFGKTSKGLPIIMKQNAEDKLFNLQMRYEFGNEADVRYSHAANYLDLLGTDKISAEQVKQQFYKLACNFGINVNGKTITVSLSGLAENMPQAVALAENVLKNAKVDNTAWKNYVAMVLKNREDTKKEQRSNFTAAKAYGMYGTYNSVRNDLTADQLKNTNPANMLALIKKLSNYKHTVLYYGPATEKQLNNLITKEHKTATKLADVPVNKPYMEQQTPKNEILLAPYDAKNIYMTMYHNEGKKFNPAEAPVAAVFNEYFGGGMNTVVFQELREARGLAYSASAYYYNMPIKNHTQYGTTFIISQNDKMMDCIRVFNEIIDTIPQNEANFNLAKQSLQKQLASMRVTKMNIINSYLNAKEKGLDYDINRRIYNALPSVTLKDIVDYEKQNMASKPYRYIILGDEKNLNMNALEKIAPIKRISTKDIFGY</sequence>
<evidence type="ECO:0000259" key="10">
    <source>
        <dbReference type="Pfam" id="PF00675"/>
    </source>
</evidence>
<keyword evidence="3 12" id="KW-0645">Protease</keyword>
<keyword evidence="13" id="KW-1185">Reference proteome</keyword>
<evidence type="ECO:0000256" key="4">
    <source>
        <dbReference type="ARBA" id="ARBA00022723"/>
    </source>
</evidence>
<feature type="chain" id="PRO_5046183260" evidence="9">
    <location>
        <begin position="21"/>
        <end position="967"/>
    </location>
</feature>
<keyword evidence="4" id="KW-0479">Metal-binding</keyword>
<evidence type="ECO:0000313" key="13">
    <source>
        <dbReference type="Proteomes" id="UP001319045"/>
    </source>
</evidence>
<dbReference type="SUPFAM" id="SSF63411">
    <property type="entry name" value="LuxS/MPP-like metallohydrolase"/>
    <property type="match status" value="4"/>
</dbReference>
<dbReference type="Pfam" id="PF05193">
    <property type="entry name" value="Peptidase_M16_C"/>
    <property type="match status" value="2"/>
</dbReference>
<evidence type="ECO:0000256" key="9">
    <source>
        <dbReference type="SAM" id="SignalP"/>
    </source>
</evidence>
<dbReference type="GO" id="GO:0006508">
    <property type="term" value="P:proteolysis"/>
    <property type="evidence" value="ECO:0007669"/>
    <property type="project" value="UniProtKB-KW"/>
</dbReference>
<keyword evidence="6" id="KW-0862">Zinc</keyword>